<evidence type="ECO:0000256" key="2">
    <source>
        <dbReference type="ARBA" id="ARBA00022692"/>
    </source>
</evidence>
<feature type="transmembrane region" description="Helical" evidence="5">
    <location>
        <begin position="381"/>
        <end position="406"/>
    </location>
</feature>
<name>A0A7M5V6I5_9CNID</name>
<dbReference type="OrthoDB" id="3026777at2759"/>
<dbReference type="InterPro" id="IPR011701">
    <property type="entry name" value="MFS"/>
</dbReference>
<sequence length="464" mass="52270">MVESRYVEPVLLGYMFFLYSAMTLSQQLVYRKTCIRQFNTSYCHLISESKNETLYKHDSDLIQKETSQWIMYLSIIRTIPAVISTLVCTAYFDLVGRKRIMIMPIIGATLVTISDLANSYYLSSSIVWMFFGAFLDGLFGQFASILASAFAYLADTTSVENRTRRVILLESMVFLGGCIAEIGTGQLLQHYGFLPPFIMVLLVLVMVIIYWFFLRESYPPTDGESKIGFFAIIREKLFKRGYKMISDQNTVRRRKIILLWLYFFIALFMMAGTISVLLLFILRPPISFSPANIGFFLAEAQAIKFIGSLFANCVLIRVLGWTDNSILLIYGITSMGFYLSLAFSSTTWHIYLLAIWNAGTGLGAPAVRGKLSKMFSKEDQGVLFSLIGCIETSAALVAGPVASAIYKSTVSEIPNAVFFIFTGCAGIITCFVFVIYHLDKSEKKYEELNEEEDGEESRVKAINS</sequence>
<feature type="transmembrane region" description="Helical" evidence="5">
    <location>
        <begin position="302"/>
        <end position="320"/>
    </location>
</feature>
<dbReference type="GO" id="GO:0022857">
    <property type="term" value="F:transmembrane transporter activity"/>
    <property type="evidence" value="ECO:0007669"/>
    <property type="project" value="InterPro"/>
</dbReference>
<evidence type="ECO:0000256" key="4">
    <source>
        <dbReference type="ARBA" id="ARBA00023136"/>
    </source>
</evidence>
<dbReference type="Pfam" id="PF07690">
    <property type="entry name" value="MFS_1"/>
    <property type="match status" value="1"/>
</dbReference>
<evidence type="ECO:0000313" key="6">
    <source>
        <dbReference type="EnsemblMetazoa" id="CLYHEMP012242.1"/>
    </source>
</evidence>
<feature type="transmembrane region" description="Helical" evidence="5">
    <location>
        <begin position="193"/>
        <end position="213"/>
    </location>
</feature>
<keyword evidence="7" id="KW-1185">Reference proteome</keyword>
<feature type="transmembrane region" description="Helical" evidence="5">
    <location>
        <begin position="12"/>
        <end position="30"/>
    </location>
</feature>
<accession>A0A7M5V6I5</accession>
<dbReference type="GO" id="GO:0016020">
    <property type="term" value="C:membrane"/>
    <property type="evidence" value="ECO:0007669"/>
    <property type="project" value="UniProtKB-SubCell"/>
</dbReference>
<evidence type="ECO:0000313" key="7">
    <source>
        <dbReference type="Proteomes" id="UP000594262"/>
    </source>
</evidence>
<feature type="transmembrane region" description="Helical" evidence="5">
    <location>
        <begin position="418"/>
        <end position="438"/>
    </location>
</feature>
<dbReference type="AlphaFoldDB" id="A0A7M5V6I5"/>
<keyword evidence="3 5" id="KW-1133">Transmembrane helix</keyword>
<keyword evidence="4 5" id="KW-0472">Membrane</keyword>
<comment type="subcellular location">
    <subcellularLocation>
        <location evidence="1">Membrane</location>
        <topology evidence="1">Multi-pass membrane protein</topology>
    </subcellularLocation>
</comment>
<evidence type="ECO:0008006" key="8">
    <source>
        <dbReference type="Google" id="ProtNLM"/>
    </source>
</evidence>
<feature type="transmembrane region" description="Helical" evidence="5">
    <location>
        <begin position="166"/>
        <end position="187"/>
    </location>
</feature>
<feature type="transmembrane region" description="Helical" evidence="5">
    <location>
        <begin position="69"/>
        <end position="94"/>
    </location>
</feature>
<proteinExistence type="predicted"/>
<feature type="transmembrane region" description="Helical" evidence="5">
    <location>
        <begin position="257"/>
        <end position="282"/>
    </location>
</feature>
<dbReference type="SUPFAM" id="SSF103473">
    <property type="entry name" value="MFS general substrate transporter"/>
    <property type="match status" value="1"/>
</dbReference>
<protein>
    <recommendedName>
        <fullName evidence="8">Proton-coupled folate transporter</fullName>
    </recommendedName>
</protein>
<reference evidence="6" key="1">
    <citation type="submission" date="2021-01" db="UniProtKB">
        <authorList>
            <consortium name="EnsemblMetazoa"/>
        </authorList>
    </citation>
    <scope>IDENTIFICATION</scope>
</reference>
<dbReference type="RefSeq" id="XP_066930523.1">
    <property type="nucleotide sequence ID" value="XM_067074422.1"/>
</dbReference>
<keyword evidence="2 5" id="KW-0812">Transmembrane</keyword>
<dbReference type="PANTHER" id="PTHR23507:SF1">
    <property type="entry name" value="FI18259P1-RELATED"/>
    <property type="match status" value="1"/>
</dbReference>
<dbReference type="Proteomes" id="UP000594262">
    <property type="component" value="Unplaced"/>
</dbReference>
<evidence type="ECO:0000256" key="5">
    <source>
        <dbReference type="SAM" id="Phobius"/>
    </source>
</evidence>
<evidence type="ECO:0000256" key="1">
    <source>
        <dbReference type="ARBA" id="ARBA00004141"/>
    </source>
</evidence>
<dbReference type="PANTHER" id="PTHR23507">
    <property type="entry name" value="ZGC:174356"/>
    <property type="match status" value="1"/>
</dbReference>
<dbReference type="EnsemblMetazoa" id="CLYHEMT012242.1">
    <property type="protein sequence ID" value="CLYHEMP012242.1"/>
    <property type="gene ID" value="CLYHEMG012242"/>
</dbReference>
<feature type="transmembrane region" description="Helical" evidence="5">
    <location>
        <begin position="350"/>
        <end position="369"/>
    </location>
</feature>
<organism evidence="6 7">
    <name type="scientific">Clytia hemisphaerica</name>
    <dbReference type="NCBI Taxonomy" id="252671"/>
    <lineage>
        <taxon>Eukaryota</taxon>
        <taxon>Metazoa</taxon>
        <taxon>Cnidaria</taxon>
        <taxon>Hydrozoa</taxon>
        <taxon>Hydroidolina</taxon>
        <taxon>Leptothecata</taxon>
        <taxon>Obeliida</taxon>
        <taxon>Clytiidae</taxon>
        <taxon>Clytia</taxon>
    </lineage>
</organism>
<dbReference type="GeneID" id="136818059"/>
<feature type="transmembrane region" description="Helical" evidence="5">
    <location>
        <begin position="127"/>
        <end position="154"/>
    </location>
</feature>
<feature type="transmembrane region" description="Helical" evidence="5">
    <location>
        <begin position="101"/>
        <end position="121"/>
    </location>
</feature>
<feature type="transmembrane region" description="Helical" evidence="5">
    <location>
        <begin position="327"/>
        <end position="344"/>
    </location>
</feature>
<dbReference type="InterPro" id="IPR036259">
    <property type="entry name" value="MFS_trans_sf"/>
</dbReference>
<evidence type="ECO:0000256" key="3">
    <source>
        <dbReference type="ARBA" id="ARBA00022989"/>
    </source>
</evidence>
<dbReference type="Gene3D" id="1.20.1250.20">
    <property type="entry name" value="MFS general substrate transporter like domains"/>
    <property type="match status" value="1"/>
</dbReference>